<proteinExistence type="predicted"/>
<comment type="caution">
    <text evidence="1">The sequence shown here is derived from an EMBL/GenBank/DDBJ whole genome shotgun (WGS) entry which is preliminary data.</text>
</comment>
<organism evidence="1 2">
    <name type="scientific">Pleurodeles waltl</name>
    <name type="common">Iberian ribbed newt</name>
    <dbReference type="NCBI Taxonomy" id="8319"/>
    <lineage>
        <taxon>Eukaryota</taxon>
        <taxon>Metazoa</taxon>
        <taxon>Chordata</taxon>
        <taxon>Craniata</taxon>
        <taxon>Vertebrata</taxon>
        <taxon>Euteleostomi</taxon>
        <taxon>Amphibia</taxon>
        <taxon>Batrachia</taxon>
        <taxon>Caudata</taxon>
        <taxon>Salamandroidea</taxon>
        <taxon>Salamandridae</taxon>
        <taxon>Pleurodelinae</taxon>
        <taxon>Pleurodeles</taxon>
    </lineage>
</organism>
<keyword evidence="2" id="KW-1185">Reference proteome</keyword>
<dbReference type="EMBL" id="JANPWB010000016">
    <property type="protein sequence ID" value="KAJ1083971.1"/>
    <property type="molecule type" value="Genomic_DNA"/>
</dbReference>
<dbReference type="Proteomes" id="UP001066276">
    <property type="component" value="Chromosome 12"/>
</dbReference>
<evidence type="ECO:0000313" key="1">
    <source>
        <dbReference type="EMBL" id="KAJ1083971.1"/>
    </source>
</evidence>
<name>A0AAV7KWV6_PLEWA</name>
<accession>A0AAV7KWV6</accession>
<protein>
    <submittedName>
        <fullName evidence="1">Uncharacterized protein</fullName>
    </submittedName>
</protein>
<sequence length="161" mass="17201">MGATAAVSQATTDCSASRAHLKGATGTVSQGRTDCGTESTGRYASSAHLKEHQELCLKGERTAQPEGSTGCAFRGHCGSPCDVHERVINGFRLPDSSIQTKHVPDNTITFLSILTICRRPLEDPLNFLTCNTRGGRARRATLAEKRVGVQSAILNCENTDI</sequence>
<dbReference type="AlphaFoldDB" id="A0AAV7KWV6"/>
<reference evidence="1" key="1">
    <citation type="journal article" date="2022" name="bioRxiv">
        <title>Sequencing and chromosome-scale assembly of the giantPleurodeles waltlgenome.</title>
        <authorList>
            <person name="Brown T."/>
            <person name="Elewa A."/>
            <person name="Iarovenko S."/>
            <person name="Subramanian E."/>
            <person name="Araus A.J."/>
            <person name="Petzold A."/>
            <person name="Susuki M."/>
            <person name="Suzuki K.-i.T."/>
            <person name="Hayashi T."/>
            <person name="Toyoda A."/>
            <person name="Oliveira C."/>
            <person name="Osipova E."/>
            <person name="Leigh N.D."/>
            <person name="Simon A."/>
            <person name="Yun M.H."/>
        </authorList>
    </citation>
    <scope>NUCLEOTIDE SEQUENCE</scope>
    <source>
        <strain evidence="1">20211129_DDA</strain>
        <tissue evidence="1">Liver</tissue>
    </source>
</reference>
<evidence type="ECO:0000313" key="2">
    <source>
        <dbReference type="Proteomes" id="UP001066276"/>
    </source>
</evidence>
<gene>
    <name evidence="1" type="ORF">NDU88_004126</name>
</gene>